<gene>
    <name evidence="8" type="ORF">EK0264_13105</name>
</gene>
<feature type="transmembrane region" description="Helical" evidence="7">
    <location>
        <begin position="471"/>
        <end position="490"/>
    </location>
</feature>
<dbReference type="InterPro" id="IPR011701">
    <property type="entry name" value="MFS"/>
</dbReference>
<feature type="transmembrane region" description="Helical" evidence="7">
    <location>
        <begin position="88"/>
        <end position="111"/>
    </location>
</feature>
<evidence type="ECO:0000313" key="9">
    <source>
        <dbReference type="Proteomes" id="UP000463857"/>
    </source>
</evidence>
<feature type="transmembrane region" description="Helical" evidence="7">
    <location>
        <begin position="123"/>
        <end position="142"/>
    </location>
</feature>
<dbReference type="Proteomes" id="UP000463857">
    <property type="component" value="Chromosome"/>
</dbReference>
<dbReference type="KEGG" id="eke:EK0264_13105"/>
<dbReference type="PANTHER" id="PTHR23513">
    <property type="entry name" value="INTEGRAL MEMBRANE EFFLUX PROTEIN-RELATED"/>
    <property type="match status" value="1"/>
</dbReference>
<dbReference type="GO" id="GO:0022857">
    <property type="term" value="F:transmembrane transporter activity"/>
    <property type="evidence" value="ECO:0007669"/>
    <property type="project" value="InterPro"/>
</dbReference>
<dbReference type="EMBL" id="CP047156">
    <property type="protein sequence ID" value="QHC01137.1"/>
    <property type="molecule type" value="Genomic_DNA"/>
</dbReference>
<dbReference type="GO" id="GO:0005886">
    <property type="term" value="C:plasma membrane"/>
    <property type="evidence" value="ECO:0007669"/>
    <property type="project" value="UniProtKB-SubCell"/>
</dbReference>
<keyword evidence="3 7" id="KW-0812">Transmembrane</keyword>
<evidence type="ECO:0000256" key="1">
    <source>
        <dbReference type="ARBA" id="ARBA00004651"/>
    </source>
</evidence>
<dbReference type="Pfam" id="PF07690">
    <property type="entry name" value="MFS_1"/>
    <property type="match status" value="1"/>
</dbReference>
<accession>A0A7L4YRE5</accession>
<feature type="transmembrane region" description="Helical" evidence="7">
    <location>
        <begin position="347"/>
        <end position="370"/>
    </location>
</feature>
<organism evidence="8 9">
    <name type="scientific">Epidermidibacterium keratini</name>
    <dbReference type="NCBI Taxonomy" id="1891644"/>
    <lineage>
        <taxon>Bacteria</taxon>
        <taxon>Bacillati</taxon>
        <taxon>Actinomycetota</taxon>
        <taxon>Actinomycetes</taxon>
        <taxon>Sporichthyales</taxon>
        <taxon>Sporichthyaceae</taxon>
        <taxon>Epidermidibacterium</taxon>
    </lineage>
</organism>
<keyword evidence="9" id="KW-1185">Reference proteome</keyword>
<comment type="subcellular location">
    <subcellularLocation>
        <location evidence="1">Cell membrane</location>
        <topology evidence="1">Multi-pass membrane protein</topology>
    </subcellularLocation>
</comment>
<dbReference type="AlphaFoldDB" id="A0A7L4YRE5"/>
<feature type="compositionally biased region" description="Basic and acidic residues" evidence="6">
    <location>
        <begin position="30"/>
        <end position="51"/>
    </location>
</feature>
<dbReference type="OrthoDB" id="5170137at2"/>
<dbReference type="PANTHER" id="PTHR23513:SF18">
    <property type="entry name" value="INTEGRAL MEMBRANE PROTEIN"/>
    <property type="match status" value="1"/>
</dbReference>
<dbReference type="Gene3D" id="1.20.1250.20">
    <property type="entry name" value="MFS general substrate transporter like domains"/>
    <property type="match status" value="1"/>
</dbReference>
<feature type="transmembrane region" description="Helical" evidence="7">
    <location>
        <begin position="261"/>
        <end position="280"/>
    </location>
</feature>
<evidence type="ECO:0000256" key="7">
    <source>
        <dbReference type="SAM" id="Phobius"/>
    </source>
</evidence>
<feature type="transmembrane region" description="Helical" evidence="7">
    <location>
        <begin position="218"/>
        <end position="241"/>
    </location>
</feature>
<feature type="transmembrane region" description="Helical" evidence="7">
    <location>
        <begin position="406"/>
        <end position="425"/>
    </location>
</feature>
<protein>
    <submittedName>
        <fullName evidence="8">MFS transporter</fullName>
    </submittedName>
</protein>
<dbReference type="SUPFAM" id="SSF103473">
    <property type="entry name" value="MFS general substrate transporter"/>
    <property type="match status" value="1"/>
</dbReference>
<sequence>MSLPGFPPAGGPRDGDERPESGYRAPAGGPDRRRDETRRMDAATPRTDKSGAMRTAARRTKDFTRKTAHRIDGISRAEGAEKSGLRTLIWSNCVSMGADALITVYLAATLFFAAPGEQQRSNVALYLLVTVAPFAVIAPVIGPLLDRIDRGRRIALASTFVIRAVLCYLLAVHTDSTVVLYICALLALVFSRAYHVLKAAVVPRVLPEEMPLVKANSRLTVFGMVGAGVLGGIGAGIIKVFNSLEPVQTTTSGTTVASPTLGFTIELIVGALVFLAGAWVSMQLPQHVDTDEGEGKVAMTKEHSSGVRILLGTHVLSAIRSASAQRFLGGFLSFFMVFYVQSTMTGFGALAVLGALGAAAGVGSVVGTSIGSQLTRSASPDNLVLVATGVAVACCILAAITPGVTISIIVALITAVASALGKMALDAIIQREVPGSFRSSAFSRSETWLQLSWVAGGTVGILLPTNAGTLWLGWLIAAVILGVAFALILLQRHKDLRAGPQAPAMVPRAPHERRLARLRALARRKRGATPHTAADQRAPHRAPPGNAGDQWLDQAAPRPTRRLPDFAEFREPPPPPRKSHRP</sequence>
<feature type="compositionally biased region" description="Basic and acidic residues" evidence="6">
    <location>
        <begin position="562"/>
        <end position="571"/>
    </location>
</feature>
<evidence type="ECO:0000256" key="6">
    <source>
        <dbReference type="SAM" id="MobiDB-lite"/>
    </source>
</evidence>
<feature type="transmembrane region" description="Helical" evidence="7">
    <location>
        <begin position="154"/>
        <end position="172"/>
    </location>
</feature>
<keyword evidence="5 7" id="KW-0472">Membrane</keyword>
<reference evidence="8 9" key="1">
    <citation type="journal article" date="2018" name="Int. J. Syst. Evol. Microbiol.">
        <title>Epidermidibacterium keratini gen. nov., sp. nov., a member of the family Sporichthyaceae, isolated from keratin epidermis.</title>
        <authorList>
            <person name="Lee D.G."/>
            <person name="Trujillo M.E."/>
            <person name="Kang S."/>
            <person name="Nam J.J."/>
            <person name="Kim Y.J."/>
        </authorList>
    </citation>
    <scope>NUCLEOTIDE SEQUENCE [LARGE SCALE GENOMIC DNA]</scope>
    <source>
        <strain evidence="8 9">EPI-7</strain>
    </source>
</reference>
<dbReference type="InterPro" id="IPR036259">
    <property type="entry name" value="MFS_trans_sf"/>
</dbReference>
<keyword evidence="4 7" id="KW-1133">Transmembrane helix</keyword>
<evidence type="ECO:0000256" key="4">
    <source>
        <dbReference type="ARBA" id="ARBA00022989"/>
    </source>
</evidence>
<proteinExistence type="predicted"/>
<dbReference type="RefSeq" id="WP_159546274.1">
    <property type="nucleotide sequence ID" value="NZ_CP047156.1"/>
</dbReference>
<evidence type="ECO:0000256" key="3">
    <source>
        <dbReference type="ARBA" id="ARBA00022692"/>
    </source>
</evidence>
<feature type="transmembrane region" description="Helical" evidence="7">
    <location>
        <begin position="324"/>
        <end position="341"/>
    </location>
</feature>
<evidence type="ECO:0000313" key="8">
    <source>
        <dbReference type="EMBL" id="QHC01137.1"/>
    </source>
</evidence>
<feature type="region of interest" description="Disordered" evidence="6">
    <location>
        <begin position="522"/>
        <end position="582"/>
    </location>
</feature>
<dbReference type="InParanoid" id="A0A7L4YRE5"/>
<name>A0A7L4YRE5_9ACTN</name>
<evidence type="ECO:0000256" key="5">
    <source>
        <dbReference type="ARBA" id="ARBA00023136"/>
    </source>
</evidence>
<feature type="compositionally biased region" description="Pro residues" evidence="6">
    <location>
        <begin position="1"/>
        <end position="10"/>
    </location>
</feature>
<feature type="region of interest" description="Disordered" evidence="6">
    <location>
        <begin position="1"/>
        <end position="60"/>
    </location>
</feature>
<evidence type="ECO:0000256" key="2">
    <source>
        <dbReference type="ARBA" id="ARBA00022475"/>
    </source>
</evidence>
<keyword evidence="2" id="KW-1003">Cell membrane</keyword>